<evidence type="ECO:0000313" key="2">
    <source>
        <dbReference type="Proteomes" id="UP000663851"/>
    </source>
</evidence>
<gene>
    <name evidence="1" type="ORF">HFQ381_LOCUS31295</name>
</gene>
<dbReference type="InterPro" id="IPR036691">
    <property type="entry name" value="Endo/exonu/phosph_ase_sf"/>
</dbReference>
<dbReference type="Proteomes" id="UP000663851">
    <property type="component" value="Unassembled WGS sequence"/>
</dbReference>
<evidence type="ECO:0000313" key="1">
    <source>
        <dbReference type="EMBL" id="CAF4558186.1"/>
    </source>
</evidence>
<comment type="caution">
    <text evidence="1">The sequence shown here is derived from an EMBL/GenBank/DDBJ whole genome shotgun (WGS) entry which is preliminary data.</text>
</comment>
<dbReference type="PANTHER" id="PTHR36688:SF2">
    <property type="entry name" value="ENDONUCLEASE_EXONUCLEASE_PHOSPHATASE DOMAIN-CONTAINING PROTEIN"/>
    <property type="match status" value="1"/>
</dbReference>
<dbReference type="SUPFAM" id="SSF56219">
    <property type="entry name" value="DNase I-like"/>
    <property type="match status" value="1"/>
</dbReference>
<protein>
    <submittedName>
        <fullName evidence="1">Uncharacterized protein</fullName>
    </submittedName>
</protein>
<reference evidence="1" key="1">
    <citation type="submission" date="2021-02" db="EMBL/GenBank/DDBJ databases">
        <authorList>
            <person name="Nowell W R."/>
        </authorList>
    </citation>
    <scope>NUCLEOTIDE SEQUENCE</scope>
</reference>
<sequence length="1075" mass="123585">MASSSNNILQNCLNETSVVSATVSTNMIIDSPTVPIQNELSSNVTLDGFQQVENKKKKKIKRKLATSATQKKRTRYQTNIISKPVASSPLLSMPDPMATEPVLHKIVQHVGDTHHVQDVQQVQKAHGLQDIQPVSNDPEVQGALPASHPEQISITTESTRYAQTRYPFPPFIIRFNSGKVTSNKIKEGLIAYCNQKYQMEINILNCRLSNRSSNNDYDFLVFLKDASSFSFLLDQNHWPSTFSNEDYTFPYSPSIPPQLSLLIKNVDLRLDFNEFCQEIKTRYPQIKNVIRLKNKFNNDIKLVKLELTSSSVREELLLKRKITVDYIVYDIDEYLAPANILICSKCMGLGHFMKQCTQVKSTCRTCGDCADDLKLHVCSKIEKCIHCGQNHKSNSLKCQVVKSFRSELTRKLLSSINCSTSSTTNNINNMSNSGFKYFSSEFPSMPTPQYLPTNHNNTMLTKLDDLLGKITEVNNHLSNLESKYNKFEQFKTEKQESDLIVKENLNLFSKQSIEFKKDLVHHSLLIERHDNLFIKLIIPMFEDLFGLIASQNQDKKGNILDIDLKLKLERYLIQMKKAKETKNSLSHFDFNLFCKVLEEWESSSNLYSCFSQWQSFTSVYEKPSSSSFHVLLFNVRGLDFRWQEVLLLISSFKFDALILLETGDIDISFYQNIFCHYRLLYQKGENRNGGVLMLMKEGISISRVPCKLPNVCVVDVKGEDAFRLIGVYAPDSKTWLWDDLSHFLSKKCIIYGDFNVDIMQDGKKAEILLQWADDQFLAQALPNSSTSLRSDRVIDYAFVRGFNIDIQVYNGNTTSDHRPILSVIPLKVLQQKLGKNTHWKIAKKELNLFFSSQLDNLLRHRNSSSSSSNSFWYRSKRFLKPSSSSLHAFLDSSGQIVKESDLMCNIAADYYEEFFKASNIVRPHPYTDSPAIEYDNINEVIPEVKLDELINTVLAKKKKKSLDAHGISNYMFNFLDLNYWSLLLKLYNHSFQKSVLPSAWKDTRMILLAKKDSICLPSLTRPISLLDSFQKIGEKLFLTRFRDLLFRRGLLPDSQSGFRERFRLQTRLLLFLEDI</sequence>
<proteinExistence type="predicted"/>
<dbReference type="AlphaFoldDB" id="A0A820Z701"/>
<feature type="non-terminal residue" evidence="1">
    <location>
        <position position="1075"/>
    </location>
</feature>
<dbReference type="Gene3D" id="3.60.10.10">
    <property type="entry name" value="Endonuclease/exonuclease/phosphatase"/>
    <property type="match status" value="1"/>
</dbReference>
<organism evidence="1 2">
    <name type="scientific">Rotaria socialis</name>
    <dbReference type="NCBI Taxonomy" id="392032"/>
    <lineage>
        <taxon>Eukaryota</taxon>
        <taxon>Metazoa</taxon>
        <taxon>Spiralia</taxon>
        <taxon>Gnathifera</taxon>
        <taxon>Rotifera</taxon>
        <taxon>Eurotatoria</taxon>
        <taxon>Bdelloidea</taxon>
        <taxon>Philodinida</taxon>
        <taxon>Philodinidae</taxon>
        <taxon>Rotaria</taxon>
    </lineage>
</organism>
<name>A0A820Z701_9BILA</name>
<dbReference type="PANTHER" id="PTHR36688">
    <property type="entry name" value="ENDO/EXONUCLEASE/PHOSPHATASE DOMAIN-CONTAINING PROTEIN"/>
    <property type="match status" value="1"/>
</dbReference>
<accession>A0A820Z701</accession>
<dbReference type="EMBL" id="CAJOBO010006219">
    <property type="protein sequence ID" value="CAF4558186.1"/>
    <property type="molecule type" value="Genomic_DNA"/>
</dbReference>
<dbReference type="InterPro" id="IPR052560">
    <property type="entry name" value="RdDP_mobile_element"/>
</dbReference>